<keyword evidence="4" id="KW-0456">Lyase</keyword>
<dbReference type="InterPro" id="IPR011057">
    <property type="entry name" value="Mss4-like_sf"/>
</dbReference>
<keyword evidence="7" id="KW-1185">Reference proteome</keyword>
<dbReference type="Pfam" id="PF04828">
    <property type="entry name" value="GFA"/>
    <property type="match status" value="1"/>
</dbReference>
<dbReference type="SUPFAM" id="SSF51316">
    <property type="entry name" value="Mss4-like"/>
    <property type="match status" value="1"/>
</dbReference>
<evidence type="ECO:0000313" key="6">
    <source>
        <dbReference type="EMBL" id="GGF80590.1"/>
    </source>
</evidence>
<organism evidence="6 7">
    <name type="scientific">Azorhizobium oxalatiphilum</name>
    <dbReference type="NCBI Taxonomy" id="980631"/>
    <lineage>
        <taxon>Bacteria</taxon>
        <taxon>Pseudomonadati</taxon>
        <taxon>Pseudomonadota</taxon>
        <taxon>Alphaproteobacteria</taxon>
        <taxon>Hyphomicrobiales</taxon>
        <taxon>Xanthobacteraceae</taxon>
        <taxon>Azorhizobium</taxon>
    </lineage>
</organism>
<dbReference type="GO" id="GO:0016846">
    <property type="term" value="F:carbon-sulfur lyase activity"/>
    <property type="evidence" value="ECO:0007669"/>
    <property type="project" value="InterPro"/>
</dbReference>
<evidence type="ECO:0000256" key="3">
    <source>
        <dbReference type="ARBA" id="ARBA00022833"/>
    </source>
</evidence>
<keyword evidence="3" id="KW-0862">Zinc</keyword>
<dbReference type="AlphaFoldDB" id="A0A917CB26"/>
<evidence type="ECO:0000313" key="7">
    <source>
        <dbReference type="Proteomes" id="UP000606044"/>
    </source>
</evidence>
<evidence type="ECO:0000259" key="5">
    <source>
        <dbReference type="PROSITE" id="PS51891"/>
    </source>
</evidence>
<evidence type="ECO:0000256" key="4">
    <source>
        <dbReference type="ARBA" id="ARBA00023239"/>
    </source>
</evidence>
<evidence type="ECO:0000256" key="2">
    <source>
        <dbReference type="ARBA" id="ARBA00022723"/>
    </source>
</evidence>
<dbReference type="PANTHER" id="PTHR33337">
    <property type="entry name" value="GFA DOMAIN-CONTAINING PROTEIN"/>
    <property type="match status" value="1"/>
</dbReference>
<evidence type="ECO:0000256" key="1">
    <source>
        <dbReference type="ARBA" id="ARBA00005495"/>
    </source>
</evidence>
<reference evidence="6" key="2">
    <citation type="submission" date="2020-09" db="EMBL/GenBank/DDBJ databases">
        <authorList>
            <person name="Sun Q."/>
            <person name="Sedlacek I."/>
        </authorList>
    </citation>
    <scope>NUCLEOTIDE SEQUENCE</scope>
    <source>
        <strain evidence="6">CCM 7897</strain>
    </source>
</reference>
<dbReference type="Gene3D" id="3.90.1590.10">
    <property type="entry name" value="glutathione-dependent formaldehyde- activating enzyme (gfa)"/>
    <property type="match status" value="1"/>
</dbReference>
<reference evidence="6" key="1">
    <citation type="journal article" date="2014" name="Int. J. Syst. Evol. Microbiol.">
        <title>Complete genome sequence of Corynebacterium casei LMG S-19264T (=DSM 44701T), isolated from a smear-ripened cheese.</title>
        <authorList>
            <consortium name="US DOE Joint Genome Institute (JGI-PGF)"/>
            <person name="Walter F."/>
            <person name="Albersmeier A."/>
            <person name="Kalinowski J."/>
            <person name="Ruckert C."/>
        </authorList>
    </citation>
    <scope>NUCLEOTIDE SEQUENCE</scope>
    <source>
        <strain evidence="6">CCM 7897</strain>
    </source>
</reference>
<comment type="caution">
    <text evidence="6">The sequence shown here is derived from an EMBL/GenBank/DDBJ whole genome shotgun (WGS) entry which is preliminary data.</text>
</comment>
<protein>
    <recommendedName>
        <fullName evidence="5">CENP-V/GFA domain-containing protein</fullName>
    </recommendedName>
</protein>
<dbReference type="EMBL" id="BMCT01000008">
    <property type="protein sequence ID" value="GGF80590.1"/>
    <property type="molecule type" value="Genomic_DNA"/>
</dbReference>
<accession>A0A917CB26</accession>
<dbReference type="RefSeq" id="WP_188582968.1">
    <property type="nucleotide sequence ID" value="NZ_BMCT01000008.1"/>
</dbReference>
<dbReference type="Proteomes" id="UP000606044">
    <property type="component" value="Unassembled WGS sequence"/>
</dbReference>
<name>A0A917CB26_9HYPH</name>
<dbReference type="PANTHER" id="PTHR33337:SF40">
    <property type="entry name" value="CENP-V_GFA DOMAIN-CONTAINING PROTEIN-RELATED"/>
    <property type="match status" value="1"/>
</dbReference>
<dbReference type="InterPro" id="IPR006913">
    <property type="entry name" value="CENP-V/GFA"/>
</dbReference>
<comment type="similarity">
    <text evidence="1">Belongs to the Gfa family.</text>
</comment>
<proteinExistence type="inferred from homology"/>
<keyword evidence="2" id="KW-0479">Metal-binding</keyword>
<dbReference type="PROSITE" id="PS51891">
    <property type="entry name" value="CENP_V_GFA"/>
    <property type="match status" value="1"/>
</dbReference>
<dbReference type="GO" id="GO:0046872">
    <property type="term" value="F:metal ion binding"/>
    <property type="evidence" value="ECO:0007669"/>
    <property type="project" value="UniProtKB-KW"/>
</dbReference>
<feature type="domain" description="CENP-V/GFA" evidence="5">
    <location>
        <begin position="3"/>
        <end position="128"/>
    </location>
</feature>
<gene>
    <name evidence="6" type="ORF">GCM10007301_45890</name>
</gene>
<sequence>MGFLGSCQCKAVRYEVDRLHSDIIQCHCQTCRKTHASDHISTARVLREDFRWLSGEDKLSGYESTPGKIRHFCSVCGSHLMAHWPDQPFVMVRVGTLDEDPGARAVRHIWASHRVPWLADGEDAPYYETVP</sequence>